<evidence type="ECO:0000256" key="4">
    <source>
        <dbReference type="ARBA" id="ARBA00022679"/>
    </source>
</evidence>
<sequence length="362" mass="40750">MTDRTDTLLKDVLEGYRMKPEEAVFLLKTKDRKVWDIAKAADMMREKKAGNSVTYVRNQNIHVTNICKNLCAFCGFGKPKNDPEAYIYSDDQFRKSAEIAKERNVTEICFLSGVHPDFDAERYCEIIRMVRDIVPDADIHTMSPDEISYAAKKSDITSEEVIRMIKDAGLGTLQGTAAEMLVDDVRKIICPSKVSTSEWIRIIKEAHNMGIKSTSTIMYGSVETEEDRIKHLSILRDIQDETNGFTELVPLSFLHMNTKLYQKGLAPAGATGRTDILLFAVSRLFLDNFDNIQIPWGKVGKKFTQLGLLAGGNDLGGTMFCDAVSTEAGGEDSDFFDPGEMERIVKDIGRELRQRTTKYELI</sequence>
<evidence type="ECO:0000313" key="14">
    <source>
        <dbReference type="Proteomes" id="UP001301797"/>
    </source>
</evidence>
<dbReference type="GO" id="GO:0044689">
    <property type="term" value="F:7,8-didemethyl-8-hydroxy-5-deazariboflavin synthase activity"/>
    <property type="evidence" value="ECO:0007669"/>
    <property type="project" value="TreeGrafter"/>
</dbReference>
<dbReference type="GO" id="GO:0141093">
    <property type="term" value="F:5-amino-6-(D-ribitylamino)uracil--L-tyrosine 4-hydroxyphenyl transferase activity"/>
    <property type="evidence" value="ECO:0007669"/>
    <property type="project" value="UniProtKB-EC"/>
</dbReference>
<evidence type="ECO:0000256" key="8">
    <source>
        <dbReference type="ARBA" id="ARBA00023014"/>
    </source>
</evidence>
<keyword evidence="7 10" id="KW-0408">Iron</keyword>
<dbReference type="SFLD" id="SFLDG01064">
    <property type="entry name" value="F420__menaquinone_cofactor_bio"/>
    <property type="match status" value="1"/>
</dbReference>
<dbReference type="PANTHER" id="PTHR43076">
    <property type="entry name" value="FO SYNTHASE (COFH)"/>
    <property type="match status" value="1"/>
</dbReference>
<evidence type="ECO:0000259" key="12">
    <source>
        <dbReference type="PROSITE" id="PS51918"/>
    </source>
</evidence>
<feature type="binding site" evidence="10">
    <location>
        <position position="74"/>
    </location>
    <ligand>
        <name>[4Fe-4S] cluster</name>
        <dbReference type="ChEBI" id="CHEBI:49883"/>
        <note>4Fe-4S-S-AdoMet</note>
    </ligand>
</feature>
<keyword evidence="14" id="KW-1185">Reference proteome</keyword>
<dbReference type="PROSITE" id="PS51918">
    <property type="entry name" value="RADICAL_SAM"/>
    <property type="match status" value="1"/>
</dbReference>
<gene>
    <name evidence="13" type="primary">cofH</name>
    <name evidence="13" type="ORF">F1737_09415</name>
</gene>
<evidence type="ECO:0000256" key="6">
    <source>
        <dbReference type="ARBA" id="ARBA00022723"/>
    </source>
</evidence>
<dbReference type="InterPro" id="IPR013785">
    <property type="entry name" value="Aldolase_TIM"/>
</dbReference>
<proteinExistence type="predicted"/>
<dbReference type="NCBIfam" id="TIGR03551">
    <property type="entry name" value="F420_cofH"/>
    <property type="match status" value="1"/>
</dbReference>
<evidence type="ECO:0000313" key="13">
    <source>
        <dbReference type="EMBL" id="WOF16888.1"/>
    </source>
</evidence>
<evidence type="ECO:0000256" key="11">
    <source>
        <dbReference type="PIRSR" id="PIRSR004762-2"/>
    </source>
</evidence>
<dbReference type="InterPro" id="IPR007197">
    <property type="entry name" value="rSAM"/>
</dbReference>
<dbReference type="InterPro" id="IPR058240">
    <property type="entry name" value="rSAM_sf"/>
</dbReference>
<dbReference type="InterPro" id="IPR020050">
    <property type="entry name" value="FO_synthase_su2"/>
</dbReference>
<evidence type="ECO:0000256" key="7">
    <source>
        <dbReference type="ARBA" id="ARBA00023004"/>
    </source>
</evidence>
<keyword evidence="4" id="KW-0808">Transferase</keyword>
<accession>A0AA97I3N2</accession>
<dbReference type="SFLD" id="SFLDS00029">
    <property type="entry name" value="Radical_SAM"/>
    <property type="match status" value="1"/>
</dbReference>
<feature type="domain" description="Radical SAM core" evidence="12">
    <location>
        <begin position="53"/>
        <end position="287"/>
    </location>
</feature>
<dbReference type="Pfam" id="PF04055">
    <property type="entry name" value="Radical_SAM"/>
    <property type="match status" value="1"/>
</dbReference>
<comment type="catalytic activity">
    <reaction evidence="9">
        <text>5-amino-6-(D-ribitylamino)uracil + L-tyrosine + S-adenosyl-L-methionine = 5-amino-5-(4-hydroxybenzyl)-6-(D-ribitylimino)-5,6-dihydrouracil + 2-iminoacetate + 5'-deoxyadenosine + L-methionine + H(+)</text>
        <dbReference type="Rhea" id="RHEA:55200"/>
        <dbReference type="ChEBI" id="CHEBI:15378"/>
        <dbReference type="ChEBI" id="CHEBI:15934"/>
        <dbReference type="ChEBI" id="CHEBI:17319"/>
        <dbReference type="ChEBI" id="CHEBI:57844"/>
        <dbReference type="ChEBI" id="CHEBI:58315"/>
        <dbReference type="ChEBI" id="CHEBI:59789"/>
        <dbReference type="ChEBI" id="CHEBI:77846"/>
        <dbReference type="ChEBI" id="CHEBI:85936"/>
        <dbReference type="EC" id="2.5.1.147"/>
    </reaction>
</comment>
<dbReference type="RefSeq" id="WP_317136327.1">
    <property type="nucleotide sequence ID" value="NZ_CP043875.1"/>
</dbReference>
<dbReference type="GeneID" id="85230383"/>
<evidence type="ECO:0000256" key="2">
    <source>
        <dbReference type="ARBA" id="ARBA00012289"/>
    </source>
</evidence>
<keyword evidence="5 10" id="KW-0949">S-adenosyl-L-methionine</keyword>
<dbReference type="SMART" id="SM00729">
    <property type="entry name" value="Elp3"/>
    <property type="match status" value="1"/>
</dbReference>
<dbReference type="PIRSF" id="PIRSF004762">
    <property type="entry name" value="CHP00423"/>
    <property type="match status" value="1"/>
</dbReference>
<dbReference type="PANTHER" id="PTHR43076:SF1">
    <property type="entry name" value="LIPOYL SYNTHASE 2"/>
    <property type="match status" value="1"/>
</dbReference>
<dbReference type="AlphaFoldDB" id="A0AA97I3N2"/>
<protein>
    <recommendedName>
        <fullName evidence="2">5-amino-6-(D-ribitylamino)uracil--L-tyrosine 4-hydroxyphenyl transferase</fullName>
        <ecNumber evidence="2">2.5.1.147</ecNumber>
    </recommendedName>
</protein>
<dbReference type="SUPFAM" id="SSF102114">
    <property type="entry name" value="Radical SAM enzymes"/>
    <property type="match status" value="1"/>
</dbReference>
<dbReference type="InterPro" id="IPR045567">
    <property type="entry name" value="CofH/MnqC-like_C"/>
</dbReference>
<feature type="binding site" evidence="11">
    <location>
        <position position="143"/>
    </location>
    <ligand>
        <name>(3R)-3-methyl-D-ornithine</name>
        <dbReference type="ChEBI" id="CHEBI:64642"/>
    </ligand>
</feature>
<organism evidence="13 14">
    <name type="scientific">Methanochimaera problematica</name>
    <dbReference type="NCBI Taxonomy" id="2609417"/>
    <lineage>
        <taxon>Archaea</taxon>
        <taxon>Methanobacteriati</taxon>
        <taxon>Methanobacteriota</taxon>
        <taxon>Stenosarchaea group</taxon>
        <taxon>Methanomicrobia</taxon>
        <taxon>Methanomicrobiales</taxon>
        <taxon>Methanomicrobiaceae</taxon>
        <taxon>Methanochimaera</taxon>
    </lineage>
</organism>
<comment type="cofactor">
    <cofactor evidence="10">
        <name>[4Fe-4S] cluster</name>
        <dbReference type="ChEBI" id="CHEBI:49883"/>
    </cofactor>
    <text evidence="10">Binds 1 [4Fe-4S] cluster. The cluster is coordinated with 3 cysteines and an exchangeable S-adenosyl-L-methionine.</text>
</comment>
<dbReference type="NCBIfam" id="TIGR00423">
    <property type="entry name" value="CofH family radical SAM protein"/>
    <property type="match status" value="1"/>
</dbReference>
<dbReference type="Pfam" id="PF19288">
    <property type="entry name" value="CofH_C"/>
    <property type="match status" value="1"/>
</dbReference>
<keyword evidence="6" id="KW-0479">Metal-binding</keyword>
<dbReference type="EC" id="2.5.1.147" evidence="2"/>
<dbReference type="EMBL" id="CP043875">
    <property type="protein sequence ID" value="WOF16888.1"/>
    <property type="molecule type" value="Genomic_DNA"/>
</dbReference>
<feature type="binding site" evidence="11">
    <location>
        <position position="179"/>
    </location>
    <ligand>
        <name>S-adenosyl-L-methionine</name>
        <dbReference type="ChEBI" id="CHEBI:59789"/>
    </ligand>
</feature>
<comment type="pathway">
    <text evidence="1">Cofactor biosynthesis; coenzyme F0 biosynthesis.</text>
</comment>
<feature type="binding site" evidence="10">
    <location>
        <position position="67"/>
    </location>
    <ligand>
        <name>[4Fe-4S] cluster</name>
        <dbReference type="ChEBI" id="CHEBI:49883"/>
        <note>4Fe-4S-S-AdoMet</note>
    </ligand>
</feature>
<keyword evidence="8 10" id="KW-0411">Iron-sulfur</keyword>
<dbReference type="SFLD" id="SFLDG01388">
    <property type="entry name" value="7_8-didemethyl-8-hydroxy-5-dea"/>
    <property type="match status" value="1"/>
</dbReference>
<dbReference type="InterPro" id="IPR006638">
    <property type="entry name" value="Elp3/MiaA/NifB-like_rSAM"/>
</dbReference>
<keyword evidence="3 10" id="KW-0004">4Fe-4S</keyword>
<dbReference type="Gene3D" id="3.20.20.70">
    <property type="entry name" value="Aldolase class I"/>
    <property type="match status" value="1"/>
</dbReference>
<dbReference type="GO" id="GO:0051539">
    <property type="term" value="F:4 iron, 4 sulfur cluster binding"/>
    <property type="evidence" value="ECO:0007669"/>
    <property type="project" value="UniProtKB-KW"/>
</dbReference>
<evidence type="ECO:0000256" key="1">
    <source>
        <dbReference type="ARBA" id="ARBA00004712"/>
    </source>
</evidence>
<feature type="binding site" evidence="10">
    <location>
        <position position="71"/>
    </location>
    <ligand>
        <name>[4Fe-4S] cluster</name>
        <dbReference type="ChEBI" id="CHEBI:49883"/>
        <note>4Fe-4S-S-AdoMet</note>
    </ligand>
</feature>
<dbReference type="Proteomes" id="UP001301797">
    <property type="component" value="Chromosome"/>
</dbReference>
<reference evidence="13 14" key="1">
    <citation type="submission" date="2019-09" db="EMBL/GenBank/DDBJ databases">
        <title>The complete genome of Methanoplanus sp. FWC-SCC4.</title>
        <authorList>
            <person name="Chen S.-C."/>
            <person name="Zhou Y.-Z."/>
            <person name="Lai M.-C."/>
        </authorList>
    </citation>
    <scope>NUCLEOTIDE SEQUENCE [LARGE SCALE GENOMIC DNA]</scope>
    <source>
        <strain evidence="13 14">FWC-SCC4</strain>
    </source>
</reference>
<evidence type="ECO:0000256" key="9">
    <source>
        <dbReference type="ARBA" id="ARBA00048468"/>
    </source>
</evidence>
<name>A0AA97I3N2_9EURY</name>
<dbReference type="CDD" id="cd01335">
    <property type="entry name" value="Radical_SAM"/>
    <property type="match status" value="1"/>
</dbReference>
<dbReference type="GO" id="GO:0046872">
    <property type="term" value="F:metal ion binding"/>
    <property type="evidence" value="ECO:0007669"/>
    <property type="project" value="UniProtKB-KW"/>
</dbReference>
<dbReference type="KEGG" id="mefw:F1737_09415"/>
<evidence type="ECO:0000256" key="3">
    <source>
        <dbReference type="ARBA" id="ARBA00022485"/>
    </source>
</evidence>
<evidence type="ECO:0000256" key="10">
    <source>
        <dbReference type="PIRSR" id="PIRSR004762-1"/>
    </source>
</evidence>
<evidence type="ECO:0000256" key="5">
    <source>
        <dbReference type="ARBA" id="ARBA00022691"/>
    </source>
</evidence>
<dbReference type="SFLD" id="SFLDG01389">
    <property type="entry name" value="menaquinone_synthsis_involved"/>
    <property type="match status" value="1"/>
</dbReference>
<dbReference type="InterPro" id="IPR019940">
    <property type="entry name" value="CofH_family"/>
</dbReference>
<feature type="binding site" evidence="11">
    <location>
        <position position="73"/>
    </location>
    <ligand>
        <name>S-adenosyl-L-methionine</name>
        <dbReference type="ChEBI" id="CHEBI:59789"/>
    </ligand>
</feature>
<dbReference type="InterPro" id="IPR034405">
    <property type="entry name" value="F420"/>
</dbReference>